<dbReference type="SUPFAM" id="SSF49854">
    <property type="entry name" value="Spermadhesin, CUB domain"/>
    <property type="match status" value="1"/>
</dbReference>
<dbReference type="Proteomes" id="UP001497623">
    <property type="component" value="Unassembled WGS sequence"/>
</dbReference>
<name>A0AAV2QFQ8_MEGNR</name>
<dbReference type="SMART" id="SM00020">
    <property type="entry name" value="Tryp_SPc"/>
    <property type="match status" value="1"/>
</dbReference>
<dbReference type="AlphaFoldDB" id="A0AAV2QFQ8"/>
<dbReference type="GO" id="GO:0004252">
    <property type="term" value="F:serine-type endopeptidase activity"/>
    <property type="evidence" value="ECO:0007669"/>
    <property type="project" value="InterPro"/>
</dbReference>
<evidence type="ECO:0000256" key="3">
    <source>
        <dbReference type="SAM" id="MobiDB-lite"/>
    </source>
</evidence>
<dbReference type="SUPFAM" id="SSF50494">
    <property type="entry name" value="Trypsin-like serine proteases"/>
    <property type="match status" value="1"/>
</dbReference>
<dbReference type="Gene3D" id="2.60.120.290">
    <property type="entry name" value="Spermadhesin, CUB domain"/>
    <property type="match status" value="1"/>
</dbReference>
<evidence type="ECO:0000313" key="7">
    <source>
        <dbReference type="EMBL" id="CAL4084575.1"/>
    </source>
</evidence>
<evidence type="ECO:0000259" key="6">
    <source>
        <dbReference type="PROSITE" id="PS50240"/>
    </source>
</evidence>
<dbReference type="InterPro" id="IPR009003">
    <property type="entry name" value="Peptidase_S1_PA"/>
</dbReference>
<dbReference type="InterPro" id="IPR001254">
    <property type="entry name" value="Trypsin_dom"/>
</dbReference>
<accession>A0AAV2QFQ8</accession>
<keyword evidence="8" id="KW-1185">Reference proteome</keyword>
<dbReference type="Pfam" id="PF00431">
    <property type="entry name" value="CUB"/>
    <property type="match status" value="1"/>
</dbReference>
<sequence>MFISLIILPLCCLSTTVSFEDLCQNCEPYESDFSLASLSYKFAISVVLLLFFLKPCCFRNIIACSRRMVTYNLIPGESVFFNSPNYPSDYDSRSRCAWKFQSTTDITINCSNFHLQLPSKWGKCYLDVLKLDSSRFCGTSLPSYSGSTSIRAVFRSNWRLNYSGFWCSATAESEPTTSTEPTASTNGTGGSTTTSEPDCINVAPTPPPRGVETQVNEYPWQAGMVLFRATSLFCGGSVISSKHIITAAHCTEAVTTNRWDYQVLVGAHDLTSAAASQLIFNADRFIQHSDYDNAKLDNDISIIVLSDSIDFTNSKVRPVCLPDSNDNAYDSVTATVSGWGALESGGSFPDVLMEV</sequence>
<feature type="domain" description="Peptidase S1" evidence="6">
    <location>
        <begin position="187"/>
        <end position="355"/>
    </location>
</feature>
<dbReference type="InterPro" id="IPR043504">
    <property type="entry name" value="Peptidase_S1_PA_chymotrypsin"/>
</dbReference>
<evidence type="ECO:0000256" key="1">
    <source>
        <dbReference type="ARBA" id="ARBA00023157"/>
    </source>
</evidence>
<comment type="caution">
    <text evidence="7">The sequence shown here is derived from an EMBL/GenBank/DDBJ whole genome shotgun (WGS) entry which is preliminary data.</text>
</comment>
<dbReference type="CDD" id="cd00190">
    <property type="entry name" value="Tryp_SPc"/>
    <property type="match status" value="1"/>
</dbReference>
<dbReference type="InterPro" id="IPR001314">
    <property type="entry name" value="Peptidase_S1A"/>
</dbReference>
<dbReference type="PRINTS" id="PR00722">
    <property type="entry name" value="CHYMOTRYPSIN"/>
</dbReference>
<organism evidence="7 8">
    <name type="scientific">Meganyctiphanes norvegica</name>
    <name type="common">Northern krill</name>
    <name type="synonym">Thysanopoda norvegica</name>
    <dbReference type="NCBI Taxonomy" id="48144"/>
    <lineage>
        <taxon>Eukaryota</taxon>
        <taxon>Metazoa</taxon>
        <taxon>Ecdysozoa</taxon>
        <taxon>Arthropoda</taxon>
        <taxon>Crustacea</taxon>
        <taxon>Multicrustacea</taxon>
        <taxon>Malacostraca</taxon>
        <taxon>Eumalacostraca</taxon>
        <taxon>Eucarida</taxon>
        <taxon>Euphausiacea</taxon>
        <taxon>Euphausiidae</taxon>
        <taxon>Meganyctiphanes</taxon>
    </lineage>
</organism>
<keyword evidence="4" id="KW-0732">Signal</keyword>
<evidence type="ECO:0000313" key="8">
    <source>
        <dbReference type="Proteomes" id="UP001497623"/>
    </source>
</evidence>
<dbReference type="EMBL" id="CAXKWB010006833">
    <property type="protein sequence ID" value="CAL4084575.1"/>
    <property type="molecule type" value="Genomic_DNA"/>
</dbReference>
<dbReference type="InterPro" id="IPR035914">
    <property type="entry name" value="Sperma_CUB_dom_sf"/>
</dbReference>
<feature type="non-terminal residue" evidence="7">
    <location>
        <position position="355"/>
    </location>
</feature>
<dbReference type="GO" id="GO:0006508">
    <property type="term" value="P:proteolysis"/>
    <property type="evidence" value="ECO:0007669"/>
    <property type="project" value="InterPro"/>
</dbReference>
<dbReference type="FunFam" id="2.40.10.10:FF:000068">
    <property type="entry name" value="transmembrane protease serine 2"/>
    <property type="match status" value="1"/>
</dbReference>
<feature type="signal peptide" evidence="4">
    <location>
        <begin position="1"/>
        <end position="18"/>
    </location>
</feature>
<dbReference type="Pfam" id="PF00089">
    <property type="entry name" value="Trypsin"/>
    <property type="match status" value="1"/>
</dbReference>
<comment type="caution">
    <text evidence="2">Lacks conserved residue(s) required for the propagation of feature annotation.</text>
</comment>
<reference evidence="7 8" key="1">
    <citation type="submission" date="2024-05" db="EMBL/GenBank/DDBJ databases">
        <authorList>
            <person name="Wallberg A."/>
        </authorList>
    </citation>
    <scope>NUCLEOTIDE SEQUENCE [LARGE SCALE GENOMIC DNA]</scope>
</reference>
<dbReference type="Gene3D" id="2.40.10.10">
    <property type="entry name" value="Trypsin-like serine proteases"/>
    <property type="match status" value="1"/>
</dbReference>
<dbReference type="PANTHER" id="PTHR24252:SF7">
    <property type="entry name" value="HYALIN"/>
    <property type="match status" value="1"/>
</dbReference>
<dbReference type="PANTHER" id="PTHR24252">
    <property type="entry name" value="ACROSIN-RELATED"/>
    <property type="match status" value="1"/>
</dbReference>
<dbReference type="InterPro" id="IPR000859">
    <property type="entry name" value="CUB_dom"/>
</dbReference>
<evidence type="ECO:0000256" key="4">
    <source>
        <dbReference type="SAM" id="SignalP"/>
    </source>
</evidence>
<feature type="chain" id="PRO_5043416167" evidence="4">
    <location>
        <begin position="19"/>
        <end position="355"/>
    </location>
</feature>
<proteinExistence type="predicted"/>
<protein>
    <submittedName>
        <fullName evidence="7">Uncharacterized protein</fullName>
    </submittedName>
</protein>
<dbReference type="PROSITE" id="PS01180">
    <property type="entry name" value="CUB"/>
    <property type="match status" value="1"/>
</dbReference>
<feature type="compositionally biased region" description="Low complexity" evidence="3">
    <location>
        <begin position="172"/>
        <end position="195"/>
    </location>
</feature>
<evidence type="ECO:0000259" key="5">
    <source>
        <dbReference type="PROSITE" id="PS01180"/>
    </source>
</evidence>
<gene>
    <name evidence="7" type="ORF">MNOR_LOCUS12455</name>
</gene>
<dbReference type="CDD" id="cd00041">
    <property type="entry name" value="CUB"/>
    <property type="match status" value="1"/>
</dbReference>
<feature type="region of interest" description="Disordered" evidence="3">
    <location>
        <begin position="172"/>
        <end position="200"/>
    </location>
</feature>
<dbReference type="PROSITE" id="PS00134">
    <property type="entry name" value="TRYPSIN_HIS"/>
    <property type="match status" value="1"/>
</dbReference>
<feature type="domain" description="CUB" evidence="5">
    <location>
        <begin position="64"/>
        <end position="172"/>
    </location>
</feature>
<evidence type="ECO:0000256" key="2">
    <source>
        <dbReference type="PROSITE-ProRule" id="PRU00059"/>
    </source>
</evidence>
<dbReference type="PROSITE" id="PS50240">
    <property type="entry name" value="TRYPSIN_DOM"/>
    <property type="match status" value="1"/>
</dbReference>
<keyword evidence="1" id="KW-1015">Disulfide bond</keyword>
<dbReference type="InterPro" id="IPR018114">
    <property type="entry name" value="TRYPSIN_HIS"/>
</dbReference>